<proteinExistence type="predicted"/>
<keyword evidence="1" id="KW-0732">Signal</keyword>
<accession>A0AAU8FEV1</accession>
<feature type="chain" id="PRO_5043437163" evidence="1">
    <location>
        <begin position="22"/>
        <end position="72"/>
    </location>
</feature>
<feature type="signal peptide" evidence="1">
    <location>
        <begin position="1"/>
        <end position="21"/>
    </location>
</feature>
<dbReference type="EMBL" id="CP159289">
    <property type="protein sequence ID" value="XCH22222.1"/>
    <property type="molecule type" value="Genomic_DNA"/>
</dbReference>
<reference evidence="2" key="1">
    <citation type="submission" date="2024-06" db="EMBL/GenBank/DDBJ databases">
        <title>Sequencing and assembly of the genome of Dyadobacter sp. strain 676, a symbiont of Cyamopsis tetragonoloba.</title>
        <authorList>
            <person name="Guro P."/>
            <person name="Sazanova A."/>
            <person name="Kuznetsova I."/>
            <person name="Belimov A."/>
            <person name="Safronova V."/>
        </authorList>
    </citation>
    <scope>NUCLEOTIDE SEQUENCE</scope>
    <source>
        <strain evidence="2">676</strain>
    </source>
</reference>
<evidence type="ECO:0000256" key="1">
    <source>
        <dbReference type="SAM" id="SignalP"/>
    </source>
</evidence>
<protein>
    <submittedName>
        <fullName evidence="2">Uncharacterized protein</fullName>
    </submittedName>
</protein>
<name>A0AAU8FEV1_9BACT</name>
<gene>
    <name evidence="2" type="ORF">ABV298_17915</name>
</gene>
<dbReference type="RefSeq" id="WP_353717554.1">
    <property type="nucleotide sequence ID" value="NZ_CP159289.1"/>
</dbReference>
<sequence length="72" mass="7511">MKTLITTFVTAIALTSSVAFADDNKSANTIKNALPASTPVIETPAPPKTTKVDPYTHTPAQKAAIVGLKTTK</sequence>
<evidence type="ECO:0000313" key="2">
    <source>
        <dbReference type="EMBL" id="XCH22222.1"/>
    </source>
</evidence>
<dbReference type="AlphaFoldDB" id="A0AAU8FEV1"/>
<organism evidence="2">
    <name type="scientific">Dyadobacter sp. 676</name>
    <dbReference type="NCBI Taxonomy" id="3088362"/>
    <lineage>
        <taxon>Bacteria</taxon>
        <taxon>Pseudomonadati</taxon>
        <taxon>Bacteroidota</taxon>
        <taxon>Cytophagia</taxon>
        <taxon>Cytophagales</taxon>
        <taxon>Spirosomataceae</taxon>
        <taxon>Dyadobacter</taxon>
    </lineage>
</organism>